<keyword evidence="1" id="KW-0812">Transmembrane</keyword>
<sequence length="61" mass="7476">MYLVELIPRKLFHKTIKQVTFENRILKHIDYNIPISLVVVNGLTSIFGLNIIYWRLVRYWW</sequence>
<dbReference type="AlphaFoldDB" id="A0A0R1W4R9"/>
<keyword evidence="3" id="KW-1185">Reference proteome</keyword>
<organism evidence="2 3">
    <name type="scientific">Lentilactobacillus farraginis DSM 18382 = JCM 14108</name>
    <dbReference type="NCBI Taxonomy" id="1423743"/>
    <lineage>
        <taxon>Bacteria</taxon>
        <taxon>Bacillati</taxon>
        <taxon>Bacillota</taxon>
        <taxon>Bacilli</taxon>
        <taxon>Lactobacillales</taxon>
        <taxon>Lactobacillaceae</taxon>
        <taxon>Lentilactobacillus</taxon>
    </lineage>
</organism>
<dbReference type="Proteomes" id="UP000051966">
    <property type="component" value="Unassembled WGS sequence"/>
</dbReference>
<keyword evidence="1" id="KW-1133">Transmembrane helix</keyword>
<reference evidence="2 3" key="1">
    <citation type="journal article" date="2015" name="Genome Announc.">
        <title>Expanding the biotechnology potential of lactobacilli through comparative genomics of 213 strains and associated genera.</title>
        <authorList>
            <person name="Sun Z."/>
            <person name="Harris H.M."/>
            <person name="McCann A."/>
            <person name="Guo C."/>
            <person name="Argimon S."/>
            <person name="Zhang W."/>
            <person name="Yang X."/>
            <person name="Jeffery I.B."/>
            <person name="Cooney J.C."/>
            <person name="Kagawa T.F."/>
            <person name="Liu W."/>
            <person name="Song Y."/>
            <person name="Salvetti E."/>
            <person name="Wrobel A."/>
            <person name="Rasinkangas P."/>
            <person name="Parkhill J."/>
            <person name="Rea M.C."/>
            <person name="O'Sullivan O."/>
            <person name="Ritari J."/>
            <person name="Douillard F.P."/>
            <person name="Paul Ross R."/>
            <person name="Yang R."/>
            <person name="Briner A.E."/>
            <person name="Felis G.E."/>
            <person name="de Vos W.M."/>
            <person name="Barrangou R."/>
            <person name="Klaenhammer T.R."/>
            <person name="Caufield P.W."/>
            <person name="Cui Y."/>
            <person name="Zhang H."/>
            <person name="O'Toole P.W."/>
        </authorList>
    </citation>
    <scope>NUCLEOTIDE SEQUENCE [LARGE SCALE GENOMIC DNA]</scope>
    <source>
        <strain evidence="2 3">DSM 18382</strain>
    </source>
</reference>
<accession>A0A0R1W4R9</accession>
<keyword evidence="1" id="KW-0472">Membrane</keyword>
<dbReference type="EMBL" id="AZFY01000026">
    <property type="protein sequence ID" value="KRM11131.1"/>
    <property type="molecule type" value="Genomic_DNA"/>
</dbReference>
<evidence type="ECO:0000256" key="1">
    <source>
        <dbReference type="SAM" id="Phobius"/>
    </source>
</evidence>
<evidence type="ECO:0000313" key="2">
    <source>
        <dbReference type="EMBL" id="KRM11131.1"/>
    </source>
</evidence>
<feature type="transmembrane region" description="Helical" evidence="1">
    <location>
        <begin position="33"/>
        <end position="54"/>
    </location>
</feature>
<gene>
    <name evidence="2" type="ORF">FD41_GL001741</name>
</gene>
<comment type="caution">
    <text evidence="2">The sequence shown here is derived from an EMBL/GenBank/DDBJ whole genome shotgun (WGS) entry which is preliminary data.</text>
</comment>
<name>A0A0R1W4R9_9LACO</name>
<proteinExistence type="predicted"/>
<protein>
    <submittedName>
        <fullName evidence="2">Uncharacterized protein</fullName>
    </submittedName>
</protein>
<evidence type="ECO:0000313" key="3">
    <source>
        <dbReference type="Proteomes" id="UP000051966"/>
    </source>
</evidence>